<reference evidence="4 5" key="1">
    <citation type="submission" date="2024-02" db="EMBL/GenBank/DDBJ databases">
        <title>A draft genome for the cacao thread blight pathogen Marasmius crinis-equi.</title>
        <authorList>
            <person name="Cohen S.P."/>
            <person name="Baruah I.K."/>
            <person name="Amoako-Attah I."/>
            <person name="Bukari Y."/>
            <person name="Meinhardt L.W."/>
            <person name="Bailey B.A."/>
        </authorList>
    </citation>
    <scope>NUCLEOTIDE SEQUENCE [LARGE SCALE GENOMIC DNA]</scope>
    <source>
        <strain evidence="4 5">GH-76</strain>
    </source>
</reference>
<dbReference type="SUPFAM" id="SSF56112">
    <property type="entry name" value="Protein kinase-like (PK-like)"/>
    <property type="match status" value="1"/>
</dbReference>
<name>A0ABR3FTL2_9AGAR</name>
<evidence type="ECO:0000259" key="3">
    <source>
        <dbReference type="PROSITE" id="PS50179"/>
    </source>
</evidence>
<dbReference type="PROSITE" id="PS50011">
    <property type="entry name" value="PROTEIN_KINASE_DOM"/>
    <property type="match status" value="1"/>
</dbReference>
<dbReference type="PROSITE" id="PS50179">
    <property type="entry name" value="VHS"/>
    <property type="match status" value="1"/>
</dbReference>
<dbReference type="Gene3D" id="1.25.40.90">
    <property type="match status" value="1"/>
</dbReference>
<feature type="region of interest" description="Disordered" evidence="1">
    <location>
        <begin position="391"/>
        <end position="455"/>
    </location>
</feature>
<dbReference type="InterPro" id="IPR002014">
    <property type="entry name" value="VHS_dom"/>
</dbReference>
<feature type="region of interest" description="Disordered" evidence="1">
    <location>
        <begin position="482"/>
        <end position="525"/>
    </location>
</feature>
<organism evidence="4 5">
    <name type="scientific">Marasmius crinis-equi</name>
    <dbReference type="NCBI Taxonomy" id="585013"/>
    <lineage>
        <taxon>Eukaryota</taxon>
        <taxon>Fungi</taxon>
        <taxon>Dikarya</taxon>
        <taxon>Basidiomycota</taxon>
        <taxon>Agaricomycotina</taxon>
        <taxon>Agaricomycetes</taxon>
        <taxon>Agaricomycetidae</taxon>
        <taxon>Agaricales</taxon>
        <taxon>Marasmiineae</taxon>
        <taxon>Marasmiaceae</taxon>
        <taxon>Marasmius</taxon>
    </lineage>
</organism>
<keyword evidence="5" id="KW-1185">Reference proteome</keyword>
<evidence type="ECO:0000313" key="4">
    <source>
        <dbReference type="EMBL" id="KAL0578823.1"/>
    </source>
</evidence>
<dbReference type="InterPro" id="IPR051681">
    <property type="entry name" value="Ser/Thr_Kinases-Pseudokinases"/>
</dbReference>
<gene>
    <name evidence="4" type="primary">TUS1_4</name>
    <name evidence="4" type="ORF">V5O48_003191</name>
</gene>
<dbReference type="InterPro" id="IPR008942">
    <property type="entry name" value="ENTH_VHS"/>
</dbReference>
<dbReference type="Pfam" id="PF07714">
    <property type="entry name" value="PK_Tyr_Ser-Thr"/>
    <property type="match status" value="1"/>
</dbReference>
<dbReference type="SMART" id="SM00220">
    <property type="entry name" value="S_TKc"/>
    <property type="match status" value="1"/>
</dbReference>
<dbReference type="EMBL" id="JBAHYK010000083">
    <property type="protein sequence ID" value="KAL0578823.1"/>
    <property type="molecule type" value="Genomic_DNA"/>
</dbReference>
<evidence type="ECO:0000259" key="2">
    <source>
        <dbReference type="PROSITE" id="PS50011"/>
    </source>
</evidence>
<dbReference type="Gene3D" id="1.10.510.10">
    <property type="entry name" value="Transferase(Phosphotransferase) domain 1"/>
    <property type="match status" value="1"/>
</dbReference>
<proteinExistence type="predicted"/>
<accession>A0ABR3FTL2</accession>
<evidence type="ECO:0000256" key="1">
    <source>
        <dbReference type="SAM" id="MobiDB-lite"/>
    </source>
</evidence>
<sequence>MQQLVEHPSTSADLRPSLFSAMLSLSKNSDLCPRCLTIQNVNKLREYPFDAGGGFGEVWKGTIGNPELSQLVCLKIMKIYRDSDIEQLSKEYRREAIPWRQLKHPNVLPFLGIYKLEHDRQLCLISPWMKKGNLVQFLRNTPREDVDHYTLAHDVAAGLSYLHKKKIIHGDLKGVNILMTDSLRACLGDFGLSRVVDTLGRLRITSTTRSRGTGRWLAPELLLEDGATSKASDIYAYGCVCYEIFTGRHPFPELPNETAVTLAVNQGKQPSRPVEAKKLTDLMWALMEKCWAATPSSRPDAGRVVDEIVEMNLRNTRTYIESAPDWDESLFTQVWANVEYCSLVQLPKVETELRPAMAMRASTSRSLYCDPPPPYSSPIDRAVRTERTIHASYTQPSRPRPLAEGENDISCDDIRLSSPYPPPLANDARPQPGSGSTPTVISAHPRMRIAQPSGSVYPIKEGHVMVTRMSYPHPLRHHHEVEGDNVASHVPSSGTVRRRPEGDAEIRGNGGCLSKRIGGQAHKENDLPTQSWQFVKKQGELTRSIGSLITTALEDTTLMLDVCKQASASDPDAKEAARALRRGLKCEHQLSAVRLWAIMLEKCSGTFITGRLTSKKFLRALEDLGNSCTDPVVKERVLDVLWWWASAVPNNNYRL</sequence>
<dbReference type="SUPFAM" id="SSF48464">
    <property type="entry name" value="ENTH/VHS domain"/>
    <property type="match status" value="1"/>
</dbReference>
<evidence type="ECO:0000313" key="5">
    <source>
        <dbReference type="Proteomes" id="UP001465976"/>
    </source>
</evidence>
<protein>
    <submittedName>
        <fullName evidence="4">Rho guanine nucleotide exchange factor</fullName>
    </submittedName>
</protein>
<comment type="caution">
    <text evidence="4">The sequence shown here is derived from an EMBL/GenBank/DDBJ whole genome shotgun (WGS) entry which is preliminary data.</text>
</comment>
<feature type="domain" description="Protein kinase" evidence="2">
    <location>
        <begin position="44"/>
        <end position="320"/>
    </location>
</feature>
<dbReference type="PANTHER" id="PTHR44329">
    <property type="entry name" value="SERINE/THREONINE-PROTEIN KINASE TNNI3K-RELATED"/>
    <property type="match status" value="1"/>
</dbReference>
<dbReference type="InterPro" id="IPR011009">
    <property type="entry name" value="Kinase-like_dom_sf"/>
</dbReference>
<feature type="domain" description="VHS" evidence="3">
    <location>
        <begin position="546"/>
        <end position="655"/>
    </location>
</feature>
<dbReference type="InterPro" id="IPR001245">
    <property type="entry name" value="Ser-Thr/Tyr_kinase_cat_dom"/>
</dbReference>
<dbReference type="Proteomes" id="UP001465976">
    <property type="component" value="Unassembled WGS sequence"/>
</dbReference>
<dbReference type="InterPro" id="IPR008271">
    <property type="entry name" value="Ser/Thr_kinase_AS"/>
</dbReference>
<dbReference type="PROSITE" id="PS00108">
    <property type="entry name" value="PROTEIN_KINASE_ST"/>
    <property type="match status" value="1"/>
</dbReference>
<dbReference type="InterPro" id="IPR000719">
    <property type="entry name" value="Prot_kinase_dom"/>
</dbReference>
<dbReference type="PRINTS" id="PR00109">
    <property type="entry name" value="TYRKINASE"/>
</dbReference>